<dbReference type="RefSeq" id="WP_377088647.1">
    <property type="nucleotide sequence ID" value="NZ_JBHSJL010000014.1"/>
</dbReference>
<protein>
    <submittedName>
        <fullName evidence="1">NAD(P)/FAD-dependent oxidoreductase</fullName>
        <ecNumber evidence="1">1.-.-.-</ecNumber>
    </submittedName>
</protein>
<dbReference type="PANTHER" id="PTHR43747">
    <property type="entry name" value="FAD-BINDING PROTEIN"/>
    <property type="match status" value="1"/>
</dbReference>
<dbReference type="SUPFAM" id="SSF51905">
    <property type="entry name" value="FAD/NAD(P)-binding domain"/>
    <property type="match status" value="1"/>
</dbReference>
<gene>
    <name evidence="1" type="ORF">ACFSW8_05865</name>
</gene>
<evidence type="ECO:0000313" key="2">
    <source>
        <dbReference type="Proteomes" id="UP001597389"/>
    </source>
</evidence>
<dbReference type="EC" id="1.-.-.-" evidence="1"/>
<accession>A0ABW4Z979</accession>
<comment type="caution">
    <text evidence="1">The sequence shown here is derived from an EMBL/GenBank/DDBJ whole genome shotgun (WGS) entry which is preliminary data.</text>
</comment>
<keyword evidence="1" id="KW-0560">Oxidoreductase</keyword>
<sequence>MATDTLIYGAGPAGCIAATWLAQAGRPVALLHKPPRTPLCRIESLGPDILPLINKIGLHKQWLNDLALPIPGTISRWSSDKIEYHDAVMSPHGHAWSVHRQHFDSKLLDYAKRNGVTIVDKKIPSQRQLIATGSDLLPNGIVHDKLVALTRNYTHLPLADKRLRIEAVPQGWWYAIPARNNTFGLGFVTDRQMLLNQSPQQLWNQALPDSLALLLIPSSVKASPIRSYPVRCAISKLQSNRIGNARASYDPLTGRGTAEAVKNALTTVSLQTQDRSNYQLDLDHQYSDYLTKRHHLYLAAERRFQTKFWSRRIATLTTS</sequence>
<dbReference type="Proteomes" id="UP001597389">
    <property type="component" value="Unassembled WGS sequence"/>
</dbReference>
<dbReference type="InterPro" id="IPR050816">
    <property type="entry name" value="Flavin-dep_Halogenase_NPB"/>
</dbReference>
<dbReference type="Gene3D" id="3.50.50.60">
    <property type="entry name" value="FAD/NAD(P)-binding domain"/>
    <property type="match status" value="2"/>
</dbReference>
<evidence type="ECO:0000313" key="1">
    <source>
        <dbReference type="EMBL" id="MFD2158417.1"/>
    </source>
</evidence>
<dbReference type="PRINTS" id="PR00420">
    <property type="entry name" value="RNGMNOXGNASE"/>
</dbReference>
<dbReference type="Gene3D" id="3.30.9.100">
    <property type="match status" value="1"/>
</dbReference>
<dbReference type="PANTHER" id="PTHR43747:SF1">
    <property type="entry name" value="SLR1998 PROTEIN"/>
    <property type="match status" value="1"/>
</dbReference>
<organism evidence="1 2">
    <name type="scientific">Rubritalea tangerina</name>
    <dbReference type="NCBI Taxonomy" id="430798"/>
    <lineage>
        <taxon>Bacteria</taxon>
        <taxon>Pseudomonadati</taxon>
        <taxon>Verrucomicrobiota</taxon>
        <taxon>Verrucomicrobiia</taxon>
        <taxon>Verrucomicrobiales</taxon>
        <taxon>Rubritaleaceae</taxon>
        <taxon>Rubritalea</taxon>
    </lineage>
</organism>
<reference evidence="2" key="1">
    <citation type="journal article" date="2019" name="Int. J. Syst. Evol. Microbiol.">
        <title>The Global Catalogue of Microorganisms (GCM) 10K type strain sequencing project: providing services to taxonomists for standard genome sequencing and annotation.</title>
        <authorList>
            <consortium name="The Broad Institute Genomics Platform"/>
            <consortium name="The Broad Institute Genome Sequencing Center for Infectious Disease"/>
            <person name="Wu L."/>
            <person name="Ma J."/>
        </authorList>
    </citation>
    <scope>NUCLEOTIDE SEQUENCE [LARGE SCALE GENOMIC DNA]</scope>
    <source>
        <strain evidence="2">CCUG 57942</strain>
    </source>
</reference>
<dbReference type="InterPro" id="IPR036188">
    <property type="entry name" value="FAD/NAD-bd_sf"/>
</dbReference>
<dbReference type="EMBL" id="JBHUJB010000023">
    <property type="protein sequence ID" value="MFD2158417.1"/>
    <property type="molecule type" value="Genomic_DNA"/>
</dbReference>
<keyword evidence="2" id="KW-1185">Reference proteome</keyword>
<name>A0ABW4Z979_9BACT</name>
<dbReference type="GO" id="GO:0016491">
    <property type="term" value="F:oxidoreductase activity"/>
    <property type="evidence" value="ECO:0007669"/>
    <property type="project" value="UniProtKB-KW"/>
</dbReference>
<proteinExistence type="predicted"/>